<evidence type="ECO:0000256" key="4">
    <source>
        <dbReference type="ARBA" id="ARBA00022989"/>
    </source>
</evidence>
<dbReference type="Pfam" id="PF00664">
    <property type="entry name" value="ABC_membrane"/>
    <property type="match status" value="1"/>
</dbReference>
<feature type="transmembrane region" description="Helical" evidence="6">
    <location>
        <begin position="98"/>
        <end position="116"/>
    </location>
</feature>
<dbReference type="Proteomes" id="UP000294192">
    <property type="component" value="Unassembled WGS sequence"/>
</dbReference>
<keyword evidence="3 6" id="KW-0812">Transmembrane</keyword>
<comment type="caution">
    <text evidence="8">The sequence shown here is derived from an EMBL/GenBank/DDBJ whole genome shotgun (WGS) entry which is preliminary data.</text>
</comment>
<evidence type="ECO:0000313" key="9">
    <source>
        <dbReference type="Proteomes" id="UP000294192"/>
    </source>
</evidence>
<dbReference type="GO" id="GO:0140359">
    <property type="term" value="F:ABC-type transporter activity"/>
    <property type="evidence" value="ECO:0007669"/>
    <property type="project" value="InterPro"/>
</dbReference>
<feature type="non-terminal residue" evidence="8">
    <location>
        <position position="178"/>
    </location>
</feature>
<feature type="domain" description="ABC transmembrane type-1" evidence="7">
    <location>
        <begin position="1"/>
        <end position="137"/>
    </location>
</feature>
<dbReference type="InterPro" id="IPR036640">
    <property type="entry name" value="ABC1_TM_sf"/>
</dbReference>
<evidence type="ECO:0000259" key="7">
    <source>
        <dbReference type="PROSITE" id="PS50929"/>
    </source>
</evidence>
<accession>A0A4R0XMQ2</accession>
<reference evidence="8 9" key="1">
    <citation type="submission" date="2018-02" db="EMBL/GenBank/DDBJ databases">
        <title>Mycoplasma marinum and Mycoplasma todarodis sp. nov., moderately halophilic and psychrotolerant mycoplasmas isolated from cephalopods.</title>
        <authorList>
            <person name="Viver T."/>
        </authorList>
    </citation>
    <scope>NUCLEOTIDE SEQUENCE [LARGE SCALE GENOMIC DNA]</scope>
    <source>
        <strain evidence="8 9">PE</strain>
    </source>
</reference>
<dbReference type="AlphaFoldDB" id="A0A4R0XMQ2"/>
<dbReference type="RefSeq" id="WP_168388396.1">
    <property type="nucleotide sequence ID" value="NZ_PSZO01000123.1"/>
</dbReference>
<evidence type="ECO:0000313" key="8">
    <source>
        <dbReference type="EMBL" id="TCG10235.1"/>
    </source>
</evidence>
<dbReference type="SUPFAM" id="SSF90123">
    <property type="entry name" value="ABC transporter transmembrane region"/>
    <property type="match status" value="1"/>
</dbReference>
<dbReference type="PROSITE" id="PS50929">
    <property type="entry name" value="ABC_TM1F"/>
    <property type="match status" value="1"/>
</dbReference>
<feature type="transmembrane region" description="Helical" evidence="6">
    <location>
        <begin position="74"/>
        <end position="92"/>
    </location>
</feature>
<proteinExistence type="inferred from homology"/>
<keyword evidence="9" id="KW-1185">Reference proteome</keyword>
<comment type="subcellular location">
    <subcellularLocation>
        <location evidence="1">Cell membrane</location>
        <topology evidence="1">Multi-pass membrane protein</topology>
    </subcellularLocation>
</comment>
<dbReference type="GO" id="GO:0005886">
    <property type="term" value="C:plasma membrane"/>
    <property type="evidence" value="ECO:0007669"/>
    <property type="project" value="UniProtKB-SubCell"/>
</dbReference>
<organism evidence="8 9">
    <name type="scientific">Mycoplasma marinum</name>
    <dbReference type="NCBI Taxonomy" id="1937190"/>
    <lineage>
        <taxon>Bacteria</taxon>
        <taxon>Bacillati</taxon>
        <taxon>Mycoplasmatota</taxon>
        <taxon>Mollicutes</taxon>
        <taxon>Mycoplasmataceae</taxon>
        <taxon>Mycoplasma</taxon>
    </lineage>
</organism>
<evidence type="ECO:0000256" key="3">
    <source>
        <dbReference type="ARBA" id="ARBA00022692"/>
    </source>
</evidence>
<protein>
    <recommendedName>
        <fullName evidence="7">ABC transmembrane type-1 domain-containing protein</fullName>
    </recommendedName>
</protein>
<dbReference type="InterPro" id="IPR011527">
    <property type="entry name" value="ABC1_TM_dom"/>
</dbReference>
<dbReference type="EMBL" id="PSZO01000123">
    <property type="protein sequence ID" value="TCG10235.1"/>
    <property type="molecule type" value="Genomic_DNA"/>
</dbReference>
<feature type="non-terminal residue" evidence="8">
    <location>
        <position position="1"/>
    </location>
</feature>
<comment type="similarity">
    <text evidence="2">Belongs to the ABC transporter superfamily.</text>
</comment>
<dbReference type="GO" id="GO:0005524">
    <property type="term" value="F:ATP binding"/>
    <property type="evidence" value="ECO:0007669"/>
    <property type="project" value="InterPro"/>
</dbReference>
<name>A0A4R0XMQ2_9MOLU</name>
<dbReference type="Gene3D" id="1.20.1560.10">
    <property type="entry name" value="ABC transporter type 1, transmembrane domain"/>
    <property type="match status" value="1"/>
</dbReference>
<evidence type="ECO:0000256" key="5">
    <source>
        <dbReference type="ARBA" id="ARBA00023136"/>
    </source>
</evidence>
<sequence length="178" mass="20788">ISISAFLFFLDILFGFIEKRTLSKLIPSYKNKMRMTFLGNWFNIIQKRKARLGQINNALQNDIPTVTNMKIESIYSLTYSIVTFVVIISFLFWLHWILGVATLLSLLILGILPLIISKKLEEINFTISKNNEEFYGKSVNINKNKDQYIFTRKLGKYHKSILAHVDNYYLKNIKLTLV</sequence>
<keyword evidence="4 6" id="KW-1133">Transmembrane helix</keyword>
<evidence type="ECO:0000256" key="2">
    <source>
        <dbReference type="ARBA" id="ARBA00005417"/>
    </source>
</evidence>
<gene>
    <name evidence="8" type="ORF">C4B24_05135</name>
</gene>
<evidence type="ECO:0000256" key="6">
    <source>
        <dbReference type="SAM" id="Phobius"/>
    </source>
</evidence>
<evidence type="ECO:0000256" key="1">
    <source>
        <dbReference type="ARBA" id="ARBA00004651"/>
    </source>
</evidence>
<keyword evidence="5 6" id="KW-0472">Membrane</keyword>